<evidence type="ECO:0000259" key="4">
    <source>
        <dbReference type="Pfam" id="PF10187"/>
    </source>
</evidence>
<gene>
    <name evidence="5" type="ORF">BDU57DRAFT_85150</name>
</gene>
<feature type="region of interest" description="Disordered" evidence="3">
    <location>
        <begin position="1"/>
        <end position="20"/>
    </location>
</feature>
<dbReference type="AlphaFoldDB" id="A0A6A5QA83"/>
<feature type="compositionally biased region" description="Polar residues" evidence="3">
    <location>
        <begin position="1"/>
        <end position="13"/>
    </location>
</feature>
<dbReference type="Pfam" id="PF10187">
    <property type="entry name" value="FAM192A_Fyv6_N"/>
    <property type="match status" value="1"/>
</dbReference>
<name>A0A6A5QA83_AMPQU</name>
<feature type="compositionally biased region" description="Basic and acidic residues" evidence="3">
    <location>
        <begin position="157"/>
        <end position="177"/>
    </location>
</feature>
<dbReference type="PANTHER" id="PTHR13495:SF0">
    <property type="entry name" value="PSME3-INTERACTING PROTEIN"/>
    <property type="match status" value="1"/>
</dbReference>
<feature type="domain" description="FAM192A/Fyv6 N-terminal" evidence="4">
    <location>
        <begin position="5"/>
        <end position="108"/>
    </location>
</feature>
<comment type="subcellular location">
    <subcellularLocation>
        <location evidence="1">Nucleus</location>
    </subcellularLocation>
</comment>
<protein>
    <submittedName>
        <fullName evidence="5">N-terminal domain of NEFA-interacting nuclear protein NIP30-domain-containing protein</fullName>
    </submittedName>
</protein>
<organism evidence="5 6">
    <name type="scientific">Ampelomyces quisqualis</name>
    <name type="common">Powdery mildew agent</name>
    <dbReference type="NCBI Taxonomy" id="50730"/>
    <lineage>
        <taxon>Eukaryota</taxon>
        <taxon>Fungi</taxon>
        <taxon>Dikarya</taxon>
        <taxon>Ascomycota</taxon>
        <taxon>Pezizomycotina</taxon>
        <taxon>Dothideomycetes</taxon>
        <taxon>Pleosporomycetidae</taxon>
        <taxon>Pleosporales</taxon>
        <taxon>Pleosporineae</taxon>
        <taxon>Phaeosphaeriaceae</taxon>
        <taxon>Ampelomyces</taxon>
    </lineage>
</organism>
<keyword evidence="6" id="KW-1185">Reference proteome</keyword>
<feature type="compositionally biased region" description="Basic and acidic residues" evidence="3">
    <location>
        <begin position="86"/>
        <end position="126"/>
    </location>
</feature>
<evidence type="ECO:0000256" key="2">
    <source>
        <dbReference type="ARBA" id="ARBA00023242"/>
    </source>
</evidence>
<evidence type="ECO:0000313" key="6">
    <source>
        <dbReference type="Proteomes" id="UP000800096"/>
    </source>
</evidence>
<evidence type="ECO:0000313" key="5">
    <source>
        <dbReference type="EMBL" id="KAF1911728.1"/>
    </source>
</evidence>
<proteinExistence type="predicted"/>
<keyword evidence="2" id="KW-0539">Nucleus</keyword>
<dbReference type="InterPro" id="IPR039845">
    <property type="entry name" value="FAM192A"/>
</dbReference>
<dbReference type="PANTHER" id="PTHR13495">
    <property type="entry name" value="NEFA-INTERACTING NUCLEAR PROTEIN NIP30"/>
    <property type="match status" value="1"/>
</dbReference>
<evidence type="ECO:0000256" key="3">
    <source>
        <dbReference type="SAM" id="MobiDB-lite"/>
    </source>
</evidence>
<feature type="region of interest" description="Disordered" evidence="3">
    <location>
        <begin position="86"/>
        <end position="223"/>
    </location>
</feature>
<sequence>MSSGFVSGGTVDNPTERDDEWRQAQAELEAARKAKADLAAQHDGKSLFEILQANKDKKQTEFEERARYKLHVSLNDEEADYLDSLEEKRRKEEASVKKDTQERLEAFRRQQEEEAAKALEGDRTDAPTEEQVQWAAGRKRKKGPETSLLKGVKLKKTISEPEKSRIMDEQVEKDKQIAGRVSAAPSENKSMGAKVSGPATTAPGEAMNPLSLGLGYASSDDDE</sequence>
<dbReference type="InterPro" id="IPR019331">
    <property type="entry name" value="FAM192A/Fyv6_N"/>
</dbReference>
<reference evidence="5" key="1">
    <citation type="journal article" date="2020" name="Stud. Mycol.">
        <title>101 Dothideomycetes genomes: a test case for predicting lifestyles and emergence of pathogens.</title>
        <authorList>
            <person name="Haridas S."/>
            <person name="Albert R."/>
            <person name="Binder M."/>
            <person name="Bloem J."/>
            <person name="Labutti K."/>
            <person name="Salamov A."/>
            <person name="Andreopoulos B."/>
            <person name="Baker S."/>
            <person name="Barry K."/>
            <person name="Bills G."/>
            <person name="Bluhm B."/>
            <person name="Cannon C."/>
            <person name="Castanera R."/>
            <person name="Culley D."/>
            <person name="Daum C."/>
            <person name="Ezra D."/>
            <person name="Gonzalez J."/>
            <person name="Henrissat B."/>
            <person name="Kuo A."/>
            <person name="Liang C."/>
            <person name="Lipzen A."/>
            <person name="Lutzoni F."/>
            <person name="Magnuson J."/>
            <person name="Mondo S."/>
            <person name="Nolan M."/>
            <person name="Ohm R."/>
            <person name="Pangilinan J."/>
            <person name="Park H.-J."/>
            <person name="Ramirez L."/>
            <person name="Alfaro M."/>
            <person name="Sun H."/>
            <person name="Tritt A."/>
            <person name="Yoshinaga Y."/>
            <person name="Zwiers L.-H."/>
            <person name="Turgeon B."/>
            <person name="Goodwin S."/>
            <person name="Spatafora J."/>
            <person name="Crous P."/>
            <person name="Grigoriev I."/>
        </authorList>
    </citation>
    <scope>NUCLEOTIDE SEQUENCE</scope>
    <source>
        <strain evidence="5">HMLAC05119</strain>
    </source>
</reference>
<dbReference type="Proteomes" id="UP000800096">
    <property type="component" value="Unassembled WGS sequence"/>
</dbReference>
<dbReference type="OrthoDB" id="75807at2759"/>
<dbReference type="EMBL" id="ML979142">
    <property type="protein sequence ID" value="KAF1911728.1"/>
    <property type="molecule type" value="Genomic_DNA"/>
</dbReference>
<evidence type="ECO:0000256" key="1">
    <source>
        <dbReference type="ARBA" id="ARBA00004123"/>
    </source>
</evidence>
<accession>A0A6A5QA83</accession>
<dbReference type="GO" id="GO:0005634">
    <property type="term" value="C:nucleus"/>
    <property type="evidence" value="ECO:0007669"/>
    <property type="project" value="UniProtKB-SubCell"/>
</dbReference>